<name>A0ABY7LLT1_9BACT</name>
<dbReference type="RefSeq" id="WP_269558840.1">
    <property type="nucleotide sequence ID" value="NZ_CP114767.1"/>
</dbReference>
<evidence type="ECO:0000313" key="2">
    <source>
        <dbReference type="Proteomes" id="UP001211005"/>
    </source>
</evidence>
<organism evidence="1 2">
    <name type="scientific">Hymenobacter canadensis</name>
    <dbReference type="NCBI Taxonomy" id="2999067"/>
    <lineage>
        <taxon>Bacteria</taxon>
        <taxon>Pseudomonadati</taxon>
        <taxon>Bacteroidota</taxon>
        <taxon>Cytophagia</taxon>
        <taxon>Cytophagales</taxon>
        <taxon>Hymenobacteraceae</taxon>
        <taxon>Hymenobacter</taxon>
    </lineage>
</organism>
<evidence type="ECO:0008006" key="3">
    <source>
        <dbReference type="Google" id="ProtNLM"/>
    </source>
</evidence>
<proteinExistence type="predicted"/>
<protein>
    <recommendedName>
        <fullName evidence="3">STAS/SEC14 domain-containing protein</fullName>
    </recommendedName>
</protein>
<evidence type="ECO:0000313" key="1">
    <source>
        <dbReference type="EMBL" id="WBA40754.1"/>
    </source>
</evidence>
<sequence length="121" mass="14188">MKRPRLRATWFGYIDPQEAYDEATHILDAMQQRSYRYLLNDNSRLSGPWFDSVEWLRRVWAPQAMQLGMRYIAHVVQPHDLLGEAAMSATHPFTKQLHLQFFDTVESAEEWLRAVRAGQPA</sequence>
<dbReference type="Proteomes" id="UP001211005">
    <property type="component" value="Chromosome"/>
</dbReference>
<keyword evidence="2" id="KW-1185">Reference proteome</keyword>
<accession>A0ABY7LLT1</accession>
<reference evidence="1 2" key="1">
    <citation type="submission" date="2022-12" db="EMBL/GenBank/DDBJ databases">
        <title>Hymenobacter canadensis sp. nov. isolated from lake water of the Cambridge Bay, Canada.</title>
        <authorList>
            <person name="Kim W.H."/>
            <person name="Lee Y.M."/>
        </authorList>
    </citation>
    <scope>NUCLEOTIDE SEQUENCE [LARGE SCALE GENOMIC DNA]</scope>
    <source>
        <strain evidence="1 2">PAMC 29467</strain>
    </source>
</reference>
<gene>
    <name evidence="1" type="ORF">O3303_13090</name>
</gene>
<dbReference type="EMBL" id="CP114767">
    <property type="protein sequence ID" value="WBA40754.1"/>
    <property type="molecule type" value="Genomic_DNA"/>
</dbReference>